<evidence type="ECO:0000313" key="6">
    <source>
        <dbReference type="Proteomes" id="UP000190102"/>
    </source>
</evidence>
<name>A0A1T4LT91_9BACT</name>
<dbReference type="InterPro" id="IPR025948">
    <property type="entry name" value="HTH-like_dom"/>
</dbReference>
<dbReference type="EMBL" id="FUWR01000017">
    <property type="protein sequence ID" value="SKA11267.1"/>
    <property type="molecule type" value="Genomic_DNA"/>
</dbReference>
<dbReference type="PANTHER" id="PTHR47515">
    <property type="entry name" value="LOW CALCIUM RESPONSE LOCUS PROTEIN T"/>
    <property type="match status" value="1"/>
</dbReference>
<gene>
    <name evidence="2" type="ORF">SAMN02745119_01044</name>
    <name evidence="3" type="ORF">SAMN02745119_02101</name>
    <name evidence="4" type="ORF">SAMN02745119_02711</name>
    <name evidence="5" type="ORF">SAMN02745119_02773</name>
</gene>
<proteinExistence type="predicted"/>
<dbReference type="EMBL" id="FUWR01000003">
    <property type="protein sequence ID" value="SJZ57877.1"/>
    <property type="molecule type" value="Genomic_DNA"/>
</dbReference>
<evidence type="ECO:0000313" key="2">
    <source>
        <dbReference type="EMBL" id="SJZ57877.1"/>
    </source>
</evidence>
<reference evidence="2" key="1">
    <citation type="submission" date="2017-02" db="EMBL/GenBank/DDBJ databases">
        <authorList>
            <person name="Peterson S.W."/>
        </authorList>
    </citation>
    <scope>NUCLEOTIDE SEQUENCE [LARGE SCALE GENOMIC DNA]</scope>
    <source>
        <strain evidence="2">ATCC BAA-34</strain>
    </source>
</reference>
<dbReference type="NCBIfam" id="NF033516">
    <property type="entry name" value="transpos_IS3"/>
    <property type="match status" value="1"/>
</dbReference>
<dbReference type="InterPro" id="IPR036397">
    <property type="entry name" value="RNaseH_sf"/>
</dbReference>
<dbReference type="Pfam" id="PF13276">
    <property type="entry name" value="HTH_21"/>
    <property type="match status" value="1"/>
</dbReference>
<evidence type="ECO:0000313" key="4">
    <source>
        <dbReference type="EMBL" id="SKA11267.1"/>
    </source>
</evidence>
<evidence type="ECO:0000313" key="5">
    <source>
        <dbReference type="EMBL" id="SKA13199.1"/>
    </source>
</evidence>
<organism evidence="2 6">
    <name type="scientific">Trichlorobacter thiogenes</name>
    <dbReference type="NCBI Taxonomy" id="115783"/>
    <lineage>
        <taxon>Bacteria</taxon>
        <taxon>Pseudomonadati</taxon>
        <taxon>Thermodesulfobacteriota</taxon>
        <taxon>Desulfuromonadia</taxon>
        <taxon>Geobacterales</taxon>
        <taxon>Geobacteraceae</taxon>
        <taxon>Trichlorobacter</taxon>
    </lineage>
</organism>
<evidence type="ECO:0000313" key="3">
    <source>
        <dbReference type="EMBL" id="SJZ94465.1"/>
    </source>
</evidence>
<dbReference type="Gene3D" id="3.30.420.10">
    <property type="entry name" value="Ribonuclease H-like superfamily/Ribonuclease H"/>
    <property type="match status" value="1"/>
</dbReference>
<dbReference type="InterPro" id="IPR048020">
    <property type="entry name" value="Transpos_IS3"/>
</dbReference>
<sequence length="276" mass="32546">MEIHQLSERRACVIVGLCRSSHRYQAKPKNDEAIRSRLRELAEQRRKFGAPRLHTLLRREGHLINHKRTERLYREEGLSLRLKKRRKRISHLRVVLDKPERINQHWSMDFVSDSLYNGRRFRVLTVVDNFSRECPVLEADHSLTGQRVSRILERMALTRGLPEVITVDNGPEFISKALDLWAFENNVRLRFIQPGKPVQNAYIESFNGKFRDECLNDNVFVSLNSARQIIENWRLDYNSERPHKSLNKMTPEEFVAKHNQNQKAENTKLKLVQSMG</sequence>
<dbReference type="EMBL" id="FUWR01000019">
    <property type="protein sequence ID" value="SKA13199.1"/>
    <property type="molecule type" value="Genomic_DNA"/>
</dbReference>
<dbReference type="GO" id="GO:0015074">
    <property type="term" value="P:DNA integration"/>
    <property type="evidence" value="ECO:0007669"/>
    <property type="project" value="InterPro"/>
</dbReference>
<reference evidence="6" key="2">
    <citation type="submission" date="2017-02" db="EMBL/GenBank/DDBJ databases">
        <authorList>
            <person name="Varghese N."/>
            <person name="Submissions S."/>
        </authorList>
    </citation>
    <scope>NUCLEOTIDE SEQUENCE [LARGE SCALE GENOMIC DNA]</scope>
    <source>
        <strain evidence="6">ATCC BAA-34</strain>
    </source>
</reference>
<keyword evidence="6" id="KW-1185">Reference proteome</keyword>
<protein>
    <submittedName>
        <fullName evidence="2">Putative transposase</fullName>
    </submittedName>
</protein>
<dbReference type="Proteomes" id="UP000190102">
    <property type="component" value="Unassembled WGS sequence"/>
</dbReference>
<dbReference type="InterPro" id="IPR001584">
    <property type="entry name" value="Integrase_cat-core"/>
</dbReference>
<dbReference type="STRING" id="115783.SAMN02745119_01044"/>
<dbReference type="PANTHER" id="PTHR47515:SF1">
    <property type="entry name" value="BLR2054 PROTEIN"/>
    <property type="match status" value="1"/>
</dbReference>
<accession>A0A1T4LT91</accession>
<dbReference type="GO" id="GO:0003676">
    <property type="term" value="F:nucleic acid binding"/>
    <property type="evidence" value="ECO:0007669"/>
    <property type="project" value="InterPro"/>
</dbReference>
<dbReference type="InterPro" id="IPR012337">
    <property type="entry name" value="RNaseH-like_sf"/>
</dbReference>
<dbReference type="Pfam" id="PF13683">
    <property type="entry name" value="rve_3"/>
    <property type="match status" value="1"/>
</dbReference>
<evidence type="ECO:0000259" key="1">
    <source>
        <dbReference type="PROSITE" id="PS50994"/>
    </source>
</evidence>
<feature type="domain" description="Integrase catalytic" evidence="1">
    <location>
        <begin position="95"/>
        <end position="259"/>
    </location>
</feature>
<dbReference type="PROSITE" id="PS50994">
    <property type="entry name" value="INTEGRASE"/>
    <property type="match status" value="1"/>
</dbReference>
<dbReference type="AlphaFoldDB" id="A0A1T4LT91"/>
<dbReference type="EMBL" id="FUWR01000010">
    <property type="protein sequence ID" value="SJZ94465.1"/>
    <property type="molecule type" value="Genomic_DNA"/>
</dbReference>
<dbReference type="SUPFAM" id="SSF53098">
    <property type="entry name" value="Ribonuclease H-like"/>
    <property type="match status" value="1"/>
</dbReference>